<keyword evidence="3" id="KW-0862">Zinc</keyword>
<dbReference type="AlphaFoldDB" id="A0A8S3IXP1"/>
<evidence type="ECO:0000313" key="9">
    <source>
        <dbReference type="Proteomes" id="UP000676336"/>
    </source>
</evidence>
<organism evidence="8 9">
    <name type="scientific">Rotaria magnacalcarata</name>
    <dbReference type="NCBI Taxonomy" id="392030"/>
    <lineage>
        <taxon>Eukaryota</taxon>
        <taxon>Metazoa</taxon>
        <taxon>Spiralia</taxon>
        <taxon>Gnathifera</taxon>
        <taxon>Rotifera</taxon>
        <taxon>Eurotatoria</taxon>
        <taxon>Bdelloidea</taxon>
        <taxon>Philodinida</taxon>
        <taxon>Philodinidae</taxon>
        <taxon>Rotaria</taxon>
    </lineage>
</organism>
<evidence type="ECO:0000256" key="6">
    <source>
        <dbReference type="SAM" id="SignalP"/>
    </source>
</evidence>
<dbReference type="PROSITE" id="PS01358">
    <property type="entry name" value="ZF_RANBP2_1"/>
    <property type="match status" value="2"/>
</dbReference>
<dbReference type="GO" id="GO:0008270">
    <property type="term" value="F:zinc ion binding"/>
    <property type="evidence" value="ECO:0007669"/>
    <property type="project" value="UniProtKB-KW"/>
</dbReference>
<feature type="non-terminal residue" evidence="8">
    <location>
        <position position="141"/>
    </location>
</feature>
<feature type="chain" id="PRO_5035762762" description="RanBP2-type domain-containing protein" evidence="6">
    <location>
        <begin position="19"/>
        <end position="141"/>
    </location>
</feature>
<evidence type="ECO:0000256" key="5">
    <source>
        <dbReference type="SAM" id="MobiDB-lite"/>
    </source>
</evidence>
<dbReference type="Proteomes" id="UP000676336">
    <property type="component" value="Unassembled WGS sequence"/>
</dbReference>
<evidence type="ECO:0000313" key="8">
    <source>
        <dbReference type="EMBL" id="CAF5208539.1"/>
    </source>
</evidence>
<dbReference type="GO" id="GO:0006281">
    <property type="term" value="P:DNA repair"/>
    <property type="evidence" value="ECO:0007669"/>
    <property type="project" value="TreeGrafter"/>
</dbReference>
<keyword evidence="6" id="KW-0732">Signal</keyword>
<feature type="region of interest" description="Disordered" evidence="5">
    <location>
        <begin position="106"/>
        <end position="141"/>
    </location>
</feature>
<dbReference type="EMBL" id="CAJOBI010337869">
    <property type="protein sequence ID" value="CAF5208539.1"/>
    <property type="molecule type" value="Genomic_DNA"/>
</dbReference>
<dbReference type="GO" id="GO:0005634">
    <property type="term" value="C:nucleus"/>
    <property type="evidence" value="ECO:0007669"/>
    <property type="project" value="TreeGrafter"/>
</dbReference>
<sequence length="141" mass="15461">MHAITLCPILMIFLFSLSLQVVKKNSRQILTSASTLSSNEKEEWTCERCTLLNNVSTNICEACSLSRPLSRLNITNCDTPASTEWGCEQCTLLNKASVTICDACAASRPSPPPSFNVSVFETKDQSQSDDDESNHAQDKPS</sequence>
<proteinExistence type="predicted"/>
<name>A0A8S3IXP1_9BILA</name>
<comment type="caution">
    <text evidence="8">The sequence shown here is derived from an EMBL/GenBank/DDBJ whole genome shotgun (WGS) entry which is preliminary data.</text>
</comment>
<feature type="domain" description="RanBP2-type" evidence="7">
    <location>
        <begin position="80"/>
        <end position="110"/>
    </location>
</feature>
<dbReference type="Pfam" id="PF00641">
    <property type="entry name" value="Zn_ribbon_RanBP"/>
    <property type="match status" value="2"/>
</dbReference>
<dbReference type="InterPro" id="IPR053000">
    <property type="entry name" value="WSS1-like_metalloprotease"/>
</dbReference>
<keyword evidence="1" id="KW-0479">Metal-binding</keyword>
<dbReference type="InterPro" id="IPR036443">
    <property type="entry name" value="Znf_RanBP2_sf"/>
</dbReference>
<dbReference type="PANTHER" id="PTHR46622">
    <property type="entry name" value="DNA-DEPENDENT METALLOPROTEASE WSS1"/>
    <property type="match status" value="1"/>
</dbReference>
<gene>
    <name evidence="8" type="ORF">SMN809_LOCUS77639</name>
</gene>
<evidence type="ECO:0000256" key="1">
    <source>
        <dbReference type="ARBA" id="ARBA00022723"/>
    </source>
</evidence>
<protein>
    <recommendedName>
        <fullName evidence="7">RanBP2-type domain-containing protein</fullName>
    </recommendedName>
</protein>
<evidence type="ECO:0000259" key="7">
    <source>
        <dbReference type="PROSITE" id="PS50199"/>
    </source>
</evidence>
<evidence type="ECO:0000256" key="3">
    <source>
        <dbReference type="ARBA" id="ARBA00022833"/>
    </source>
</evidence>
<dbReference type="GO" id="GO:0008237">
    <property type="term" value="F:metallopeptidase activity"/>
    <property type="evidence" value="ECO:0007669"/>
    <property type="project" value="TreeGrafter"/>
</dbReference>
<dbReference type="PROSITE" id="PS50199">
    <property type="entry name" value="ZF_RANBP2_2"/>
    <property type="match status" value="2"/>
</dbReference>
<dbReference type="Gene3D" id="2.30.30.380">
    <property type="entry name" value="Zn-finger domain of Sec23/24"/>
    <property type="match status" value="2"/>
</dbReference>
<feature type="domain" description="RanBP2-type" evidence="7">
    <location>
        <begin position="40"/>
        <end position="69"/>
    </location>
</feature>
<dbReference type="PANTHER" id="PTHR46622:SF1">
    <property type="entry name" value="DNA-DEPENDENT METALLOPROTEASE WSS1"/>
    <property type="match status" value="1"/>
</dbReference>
<dbReference type="InterPro" id="IPR001876">
    <property type="entry name" value="Znf_RanBP2"/>
</dbReference>
<reference evidence="8" key="1">
    <citation type="submission" date="2021-02" db="EMBL/GenBank/DDBJ databases">
        <authorList>
            <person name="Nowell W R."/>
        </authorList>
    </citation>
    <scope>NUCLEOTIDE SEQUENCE</scope>
</reference>
<feature type="signal peptide" evidence="6">
    <location>
        <begin position="1"/>
        <end position="18"/>
    </location>
</feature>
<dbReference type="SMART" id="SM00547">
    <property type="entry name" value="ZnF_RBZ"/>
    <property type="match status" value="2"/>
</dbReference>
<keyword evidence="2 4" id="KW-0863">Zinc-finger</keyword>
<dbReference type="SUPFAM" id="SSF90209">
    <property type="entry name" value="Ran binding protein zinc finger-like"/>
    <property type="match status" value="2"/>
</dbReference>
<evidence type="ECO:0000256" key="2">
    <source>
        <dbReference type="ARBA" id="ARBA00022771"/>
    </source>
</evidence>
<evidence type="ECO:0000256" key="4">
    <source>
        <dbReference type="PROSITE-ProRule" id="PRU00322"/>
    </source>
</evidence>
<accession>A0A8S3IXP1</accession>